<name>A0ABT1R8W1_9HYPH</name>
<feature type="domain" description="Fumarate lyase N-terminal" evidence="3">
    <location>
        <begin position="24"/>
        <end position="291"/>
    </location>
</feature>
<dbReference type="Gene3D" id="1.20.200.10">
    <property type="entry name" value="Fumarase/aspartase (Central domain)"/>
    <property type="match status" value="1"/>
</dbReference>
<dbReference type="InterPro" id="IPR012789">
    <property type="entry name" value="Protocat_PcaB-like"/>
</dbReference>
<dbReference type="RefSeq" id="WP_256118228.1">
    <property type="nucleotide sequence ID" value="NZ_WHSB02000005.1"/>
</dbReference>
<proteinExistence type="inferred from homology"/>
<organism evidence="4 5">
    <name type="scientific">Shinella lacus</name>
    <dbReference type="NCBI Taxonomy" id="2654216"/>
    <lineage>
        <taxon>Bacteria</taxon>
        <taxon>Pseudomonadati</taxon>
        <taxon>Pseudomonadota</taxon>
        <taxon>Alphaproteobacteria</taxon>
        <taxon>Hyphomicrobiales</taxon>
        <taxon>Rhizobiaceae</taxon>
        <taxon>Shinella</taxon>
    </lineage>
</organism>
<dbReference type="GO" id="GO:0047472">
    <property type="term" value="F:3-carboxy-cis,cis-muconate cycloisomerase activity"/>
    <property type="evidence" value="ECO:0007669"/>
    <property type="project" value="UniProtKB-EC"/>
</dbReference>
<dbReference type="NCBIfam" id="TIGR02426">
    <property type="entry name" value="protocat_pcaB"/>
    <property type="match status" value="1"/>
</dbReference>
<evidence type="ECO:0000313" key="5">
    <source>
        <dbReference type="Proteomes" id="UP000996601"/>
    </source>
</evidence>
<dbReference type="EC" id="5.5.1.2" evidence="2"/>
<dbReference type="PANTHER" id="PTHR43172">
    <property type="entry name" value="ADENYLOSUCCINATE LYASE"/>
    <property type="match status" value="1"/>
</dbReference>
<gene>
    <name evidence="4" type="ORF">GB927_016260</name>
</gene>
<reference evidence="4" key="1">
    <citation type="submission" date="2021-07" db="EMBL/GenBank/DDBJ databases">
        <title>Shinella sp. nov., a novel member of the genus Shinella from water.</title>
        <authorList>
            <person name="Deng Y."/>
        </authorList>
    </citation>
    <scope>NUCLEOTIDE SEQUENCE</scope>
    <source>
        <strain evidence="4">CPCC 100929</strain>
    </source>
</reference>
<dbReference type="InterPro" id="IPR022761">
    <property type="entry name" value="Fumarate_lyase_N"/>
</dbReference>
<sequence>MTFSPFDHPYLSGLLGDGEIAALFSAAAELEAMLAFEVALAKAEAAEGVIPQDAALAISDTAHRFSPDIASLRTATARDGVVIPDLVRQLRAAVGEPHGKHVHVGATSQDVIDSGLMLRLARVLPILEGRLEALSASLDGLAAEFGNRPLMGRTRMQAAIEITVAGRIESWRSPFARHTGRLKDFAKDGLAVQFGGAAGTLEKLGAKGRAVRAALARELGLADAPQWHSQRDRIGDLAALLVAITGSLGKLGQDVALMADRGDEIALVGGGASSAMPHKQNPVGAEVLVTLARFNAAQLGGLAQAAVHEQERSGAAWTLEWLILPQMVAATGVSLRLAGELIDSVKRLGAV</sequence>
<dbReference type="Proteomes" id="UP000996601">
    <property type="component" value="Unassembled WGS sequence"/>
</dbReference>
<dbReference type="InterPro" id="IPR008948">
    <property type="entry name" value="L-Aspartase-like"/>
</dbReference>
<dbReference type="PRINTS" id="PR00149">
    <property type="entry name" value="FUMRATELYASE"/>
</dbReference>
<comment type="similarity">
    <text evidence="1">Belongs to the class-II fumarase/aspartase family.</text>
</comment>
<dbReference type="Pfam" id="PF00206">
    <property type="entry name" value="Lyase_1"/>
    <property type="match status" value="1"/>
</dbReference>
<evidence type="ECO:0000313" key="4">
    <source>
        <dbReference type="EMBL" id="MCQ4631606.1"/>
    </source>
</evidence>
<dbReference type="PANTHER" id="PTHR43172:SF2">
    <property type="entry name" value="ADENYLOSUCCINATE LYASE C-TERMINAL DOMAIN-CONTAINING PROTEIN"/>
    <property type="match status" value="1"/>
</dbReference>
<keyword evidence="5" id="KW-1185">Reference proteome</keyword>
<dbReference type="SUPFAM" id="SSF48557">
    <property type="entry name" value="L-aspartase-like"/>
    <property type="match status" value="1"/>
</dbReference>
<dbReference type="NCBIfam" id="NF004631">
    <property type="entry name" value="PRK05975.1"/>
    <property type="match status" value="1"/>
</dbReference>
<comment type="caution">
    <text evidence="4">The sequence shown here is derived from an EMBL/GenBank/DDBJ whole genome shotgun (WGS) entry which is preliminary data.</text>
</comment>
<dbReference type="InterPro" id="IPR000362">
    <property type="entry name" value="Fumarate_lyase_fam"/>
</dbReference>
<evidence type="ECO:0000256" key="2">
    <source>
        <dbReference type="NCBIfam" id="TIGR02426"/>
    </source>
</evidence>
<dbReference type="EMBL" id="WHSB02000005">
    <property type="protein sequence ID" value="MCQ4631606.1"/>
    <property type="molecule type" value="Genomic_DNA"/>
</dbReference>
<evidence type="ECO:0000256" key="1">
    <source>
        <dbReference type="ARBA" id="ARBA00034772"/>
    </source>
</evidence>
<keyword evidence="4" id="KW-0413">Isomerase</keyword>
<accession>A0ABT1R8W1</accession>
<protein>
    <recommendedName>
        <fullName evidence="2">3-carboxy-cis,cis-muconate cycloisomerase</fullName>
        <ecNumber evidence="2">5.5.1.2</ecNumber>
    </recommendedName>
</protein>
<evidence type="ECO:0000259" key="3">
    <source>
        <dbReference type="Pfam" id="PF00206"/>
    </source>
</evidence>